<name>A0ABD5ASZ9_STACR</name>
<keyword evidence="3 4" id="KW-0418">Kinase</keyword>
<gene>
    <name evidence="5" type="ORF">RCF65_01070</name>
</gene>
<dbReference type="PIRSF" id="PIRSF006078">
    <property type="entry name" value="GlxK"/>
    <property type="match status" value="1"/>
</dbReference>
<evidence type="ECO:0000256" key="2">
    <source>
        <dbReference type="ARBA" id="ARBA00022679"/>
    </source>
</evidence>
<dbReference type="Pfam" id="PF02595">
    <property type="entry name" value="Gly_kinase"/>
    <property type="match status" value="1"/>
</dbReference>
<organism evidence="5 6">
    <name type="scientific">Staphylococcus chromogenes</name>
    <name type="common">Staphylococcus hyicus subsp. chromogenes</name>
    <dbReference type="NCBI Taxonomy" id="46126"/>
    <lineage>
        <taxon>Bacteria</taxon>
        <taxon>Bacillati</taxon>
        <taxon>Bacillota</taxon>
        <taxon>Bacilli</taxon>
        <taxon>Bacillales</taxon>
        <taxon>Staphylococcaceae</taxon>
        <taxon>Staphylococcus</taxon>
    </lineage>
</organism>
<reference evidence="5 6" key="1">
    <citation type="submission" date="2023-08" db="EMBL/GenBank/DDBJ databases">
        <title>Whole genome sequencing of Staphylococcus chromogenes NNSch 2386.</title>
        <authorList>
            <person name="Kropotov V.S."/>
            <person name="Boriskina E.V."/>
            <person name="Gordinskaya N.A."/>
            <person name="Shkurkina I.S."/>
            <person name="Kryazhev D.V."/>
            <person name="Alekseeva A.E."/>
            <person name="Makhova M.A."/>
        </authorList>
    </citation>
    <scope>NUCLEOTIDE SEQUENCE [LARGE SCALE GENOMIC DNA]</scope>
    <source>
        <strain evidence="5 6">NNSch 2386</strain>
    </source>
</reference>
<dbReference type="PANTHER" id="PTHR21599">
    <property type="entry name" value="GLYCERATE KINASE"/>
    <property type="match status" value="1"/>
</dbReference>
<accession>A0ABD5ASZ9</accession>
<comment type="similarity">
    <text evidence="1 4">Belongs to the glycerate kinase type-1 family.</text>
</comment>
<evidence type="ECO:0000256" key="3">
    <source>
        <dbReference type="ARBA" id="ARBA00022777"/>
    </source>
</evidence>
<dbReference type="NCBIfam" id="TIGR00045">
    <property type="entry name" value="glycerate kinase"/>
    <property type="match status" value="1"/>
</dbReference>
<dbReference type="Gene3D" id="3.40.50.10350">
    <property type="entry name" value="Glycerate kinase, domain 1"/>
    <property type="match status" value="1"/>
</dbReference>
<proteinExistence type="inferred from homology"/>
<sequence length="381" mass="40631">MFMKRLLIAPDSFKESMTALEAAYAIESGFHQVFGNEIECIKIPMADGGEGTTQSLHDALQGRWRMVIVTDPLGRPIQAAYSIANKGKTAVIEMASASGLGLIARDERNPLKTTTFGTGELVIDALNQGVSHIILGIGGSATNDGGAGFIQALGGRLLDKHGQDLPFGGAALAQLATIDLTHFDPRLKEITFEVACDVDNPLLGESGATMIYGPQKGALAEEIQSLESALVHYNEVIQRDLHQYIAHEPGAGAAGGLGAALLATINVQLRPGIDIVLEMTRFKHHVLNCDLVITGEGKIDAQTIYGKTPIGIAKVAQSYHKPVIAVAGMLGEGYEAVYDYGIEAVFSLVPGPISLETVLNEGPQHLERLAYNIAKVYKMQF</sequence>
<dbReference type="EC" id="2.7.1.31" evidence="5"/>
<dbReference type="InterPro" id="IPR036129">
    <property type="entry name" value="Glycerate_kinase_sf"/>
</dbReference>
<dbReference type="PANTHER" id="PTHR21599:SF0">
    <property type="entry name" value="GLYCERATE KINASE"/>
    <property type="match status" value="1"/>
</dbReference>
<evidence type="ECO:0000256" key="1">
    <source>
        <dbReference type="ARBA" id="ARBA00006284"/>
    </source>
</evidence>
<dbReference type="InterPro" id="IPR004381">
    <property type="entry name" value="Glycerate_kinase"/>
</dbReference>
<dbReference type="GO" id="GO:0008887">
    <property type="term" value="F:glycerate kinase activity"/>
    <property type="evidence" value="ECO:0007669"/>
    <property type="project" value="UniProtKB-UniRule"/>
</dbReference>
<dbReference type="InterPro" id="IPR018193">
    <property type="entry name" value="Glyc_kinase_flavodox-like_fold"/>
</dbReference>
<evidence type="ECO:0000313" key="5">
    <source>
        <dbReference type="EMBL" id="MDQ7174576.1"/>
    </source>
</evidence>
<dbReference type="EMBL" id="JAVGJF010000003">
    <property type="protein sequence ID" value="MDQ7174576.1"/>
    <property type="molecule type" value="Genomic_DNA"/>
</dbReference>
<protein>
    <submittedName>
        <fullName evidence="5">Glycerate kinase</fullName>
        <ecNumber evidence="5">2.7.1.31</ecNumber>
    </submittedName>
</protein>
<dbReference type="SUPFAM" id="SSF110738">
    <property type="entry name" value="Glycerate kinase I"/>
    <property type="match status" value="1"/>
</dbReference>
<dbReference type="AlphaFoldDB" id="A0ABD5ASZ9"/>
<dbReference type="Gene3D" id="3.90.1510.10">
    <property type="entry name" value="Glycerate kinase, domain 2"/>
    <property type="match status" value="1"/>
</dbReference>
<keyword evidence="2 4" id="KW-0808">Transferase</keyword>
<dbReference type="InterPro" id="IPR018197">
    <property type="entry name" value="Glycerate_kinase_RE-like"/>
</dbReference>
<dbReference type="Proteomes" id="UP001240157">
    <property type="component" value="Unassembled WGS sequence"/>
</dbReference>
<evidence type="ECO:0000256" key="4">
    <source>
        <dbReference type="PIRNR" id="PIRNR006078"/>
    </source>
</evidence>
<dbReference type="GO" id="GO:0031388">
    <property type="term" value="P:organic acid phosphorylation"/>
    <property type="evidence" value="ECO:0007669"/>
    <property type="project" value="UniProtKB-UniRule"/>
</dbReference>
<comment type="caution">
    <text evidence="5">The sequence shown here is derived from an EMBL/GenBank/DDBJ whole genome shotgun (WGS) entry which is preliminary data.</text>
</comment>
<evidence type="ECO:0000313" key="6">
    <source>
        <dbReference type="Proteomes" id="UP001240157"/>
    </source>
</evidence>